<organism evidence="2 3">
    <name type="scientific">Marinobacterium zhoushanense</name>
    <dbReference type="NCBI Taxonomy" id="1679163"/>
    <lineage>
        <taxon>Bacteria</taxon>
        <taxon>Pseudomonadati</taxon>
        <taxon>Pseudomonadota</taxon>
        <taxon>Gammaproteobacteria</taxon>
        <taxon>Oceanospirillales</taxon>
        <taxon>Oceanospirillaceae</taxon>
        <taxon>Marinobacterium</taxon>
    </lineage>
</organism>
<sequence length="240" mass="26728">MDLDGIFPNNSFPQLASISAPSFPDPHAPRREIDLSDDDESIVENSIAKLDKSSLDTDGLFEIFSDWQTKKTLTSKRVFLSTSLLVAAATWIGVDYTDLTLFGLKLASGNHEKLIIFVLLSIVSSGIFYEMSRRIDSSVRRAKISHINRDIKVLKESVKAIEDVMKRNNIPSFVDLYFDFRSSMTAASQHDAIDVFRAINFYNKNLSKAGSGLNIVIIVEEVLIYSIAAYAVIALLLSIL</sequence>
<evidence type="ECO:0008006" key="4">
    <source>
        <dbReference type="Google" id="ProtNLM"/>
    </source>
</evidence>
<evidence type="ECO:0000313" key="2">
    <source>
        <dbReference type="EMBL" id="GGB93438.1"/>
    </source>
</evidence>
<protein>
    <recommendedName>
        <fullName evidence="4">SMODS and SLOG-associating 2TM effector domain-containing protein</fullName>
    </recommendedName>
</protein>
<reference evidence="3" key="1">
    <citation type="journal article" date="2019" name="Int. J. Syst. Evol. Microbiol.">
        <title>The Global Catalogue of Microorganisms (GCM) 10K type strain sequencing project: providing services to taxonomists for standard genome sequencing and annotation.</title>
        <authorList>
            <consortium name="The Broad Institute Genomics Platform"/>
            <consortium name="The Broad Institute Genome Sequencing Center for Infectious Disease"/>
            <person name="Wu L."/>
            <person name="Ma J."/>
        </authorList>
    </citation>
    <scope>NUCLEOTIDE SEQUENCE [LARGE SCALE GENOMIC DNA]</scope>
    <source>
        <strain evidence="3">CGMCC 1.15341</strain>
    </source>
</reference>
<gene>
    <name evidence="2" type="ORF">GCM10011352_19390</name>
</gene>
<comment type="caution">
    <text evidence="2">The sequence shown here is derived from an EMBL/GenBank/DDBJ whole genome shotgun (WGS) entry which is preliminary data.</text>
</comment>
<feature type="transmembrane region" description="Helical" evidence="1">
    <location>
        <begin position="78"/>
        <end position="94"/>
    </location>
</feature>
<proteinExistence type="predicted"/>
<dbReference type="RefSeq" id="WP_188747685.1">
    <property type="nucleotide sequence ID" value="NZ_BMIJ01000003.1"/>
</dbReference>
<feature type="transmembrane region" description="Helical" evidence="1">
    <location>
        <begin position="213"/>
        <end position="239"/>
    </location>
</feature>
<feature type="transmembrane region" description="Helical" evidence="1">
    <location>
        <begin position="114"/>
        <end position="131"/>
    </location>
</feature>
<keyword evidence="3" id="KW-1185">Reference proteome</keyword>
<dbReference type="EMBL" id="BMIJ01000003">
    <property type="protein sequence ID" value="GGB93438.1"/>
    <property type="molecule type" value="Genomic_DNA"/>
</dbReference>
<evidence type="ECO:0000313" key="3">
    <source>
        <dbReference type="Proteomes" id="UP000629025"/>
    </source>
</evidence>
<dbReference type="Proteomes" id="UP000629025">
    <property type="component" value="Unassembled WGS sequence"/>
</dbReference>
<keyword evidence="1" id="KW-0472">Membrane</keyword>
<name>A0ABQ1KG79_9GAMM</name>
<keyword evidence="1" id="KW-0812">Transmembrane</keyword>
<keyword evidence="1" id="KW-1133">Transmembrane helix</keyword>
<evidence type="ECO:0000256" key="1">
    <source>
        <dbReference type="SAM" id="Phobius"/>
    </source>
</evidence>
<accession>A0ABQ1KG79</accession>